<evidence type="ECO:0000256" key="5">
    <source>
        <dbReference type="SAM" id="Phobius"/>
    </source>
</evidence>
<evidence type="ECO:0000256" key="4">
    <source>
        <dbReference type="SAM" id="MobiDB-lite"/>
    </source>
</evidence>
<dbReference type="InterPro" id="IPR036465">
    <property type="entry name" value="vWFA_dom_sf"/>
</dbReference>
<name>A0A6J8CVW8_MYTCO</name>
<evidence type="ECO:0000256" key="2">
    <source>
        <dbReference type="ARBA" id="ARBA00022525"/>
    </source>
</evidence>
<keyword evidence="10" id="KW-1185">Reference proteome</keyword>
<accession>A0A6J8CVW8</accession>
<dbReference type="InterPro" id="IPR052577">
    <property type="entry name" value="VWA7"/>
</dbReference>
<dbReference type="Pfam" id="PF25107">
    <property type="entry name" value="VWA7_N"/>
    <property type="match status" value="1"/>
</dbReference>
<dbReference type="Pfam" id="PF25106">
    <property type="entry name" value="VWA_4"/>
    <property type="match status" value="1"/>
</dbReference>
<feature type="signal peptide" evidence="6">
    <location>
        <begin position="1"/>
        <end position="17"/>
    </location>
</feature>
<evidence type="ECO:0000313" key="9">
    <source>
        <dbReference type="EMBL" id="CAC5399589.1"/>
    </source>
</evidence>
<dbReference type="Proteomes" id="UP000507470">
    <property type="component" value="Unassembled WGS sequence"/>
</dbReference>
<protein>
    <recommendedName>
        <fullName evidence="11">VWFA domain-containing protein</fullName>
    </recommendedName>
</protein>
<feature type="chain" id="PRO_5026903555" description="VWFA domain-containing protein" evidence="6">
    <location>
        <begin position="18"/>
        <end position="880"/>
    </location>
</feature>
<comment type="subcellular location">
    <subcellularLocation>
        <location evidence="1">Secreted</location>
    </subcellularLocation>
</comment>
<evidence type="ECO:0000256" key="6">
    <source>
        <dbReference type="SAM" id="SignalP"/>
    </source>
</evidence>
<gene>
    <name evidence="9" type="ORF">MCOR_33836</name>
</gene>
<organism evidence="9 10">
    <name type="scientific">Mytilus coruscus</name>
    <name type="common">Sea mussel</name>
    <dbReference type="NCBI Taxonomy" id="42192"/>
    <lineage>
        <taxon>Eukaryota</taxon>
        <taxon>Metazoa</taxon>
        <taxon>Spiralia</taxon>
        <taxon>Lophotrochozoa</taxon>
        <taxon>Mollusca</taxon>
        <taxon>Bivalvia</taxon>
        <taxon>Autobranchia</taxon>
        <taxon>Pteriomorphia</taxon>
        <taxon>Mytilida</taxon>
        <taxon>Mytiloidea</taxon>
        <taxon>Mytilidae</taxon>
        <taxon>Mytilinae</taxon>
        <taxon>Mytilus</taxon>
    </lineage>
</organism>
<dbReference type="SUPFAM" id="SSF53300">
    <property type="entry name" value="vWA-like"/>
    <property type="match status" value="1"/>
</dbReference>
<feature type="region of interest" description="Disordered" evidence="4">
    <location>
        <begin position="202"/>
        <end position="238"/>
    </location>
</feature>
<keyword evidence="5" id="KW-0472">Membrane</keyword>
<keyword evidence="5" id="KW-1133">Transmembrane helix</keyword>
<evidence type="ECO:0000256" key="3">
    <source>
        <dbReference type="ARBA" id="ARBA00022729"/>
    </source>
</evidence>
<dbReference type="InterPro" id="IPR056862">
    <property type="entry name" value="VWA7_N"/>
</dbReference>
<evidence type="ECO:0000313" key="10">
    <source>
        <dbReference type="Proteomes" id="UP000507470"/>
    </source>
</evidence>
<feature type="compositionally biased region" description="Basic residues" evidence="4">
    <location>
        <begin position="206"/>
        <end position="221"/>
    </location>
</feature>
<feature type="domain" description="VWA7 N-terminal" evidence="8">
    <location>
        <begin position="76"/>
        <end position="289"/>
    </location>
</feature>
<dbReference type="OrthoDB" id="6161097at2759"/>
<sequence>MKTSIYIFMVIIHLANGFYPRLPPHWKTKTHFDITNTGILQAVSEYIYETKNTSAASSGSALNAFFGTDYNGMARLFETVRQVRIAVADTQKNKRNVGYVHCNADQIKLEHSSIISCRSKLLERKQDLNELRRQLGECLYTIQSFYSNTNWVEMYGPMPYLDFGIKGKELMQIVSPEEDTCIDVHNIDKDCKDNMLVKNKLTSGYHHGRGNVKPPRSRGSKTGKCSHGGPDDTSRRLPAKCGINKDTTIERLSPHYHLHNDAYYAAVAATKHFLIDTDTGILQHLGNETFDCLFHIKQRRKVSLSFAVDYSGSMGLEIAAVKEKIIQVVTSTLGSENEPANYVLSLFNDPASLNKANVFSSGTDMIQAISNVRVDGGGDCPELAAAGILNAIELSLVDSTIIVFTDADAKDADRILEIQSAAKSKQIKVTTLQTAKCGRRKRNSDSDYRYQRDTTFFESVAATTGGKVYQTNKGDIGNILDEVIEIDFPTSEVILEYFTWSSEENHTRAVFVDKSIQILKIVIKGASSRDEIDFAYPNGTKETFSTPTASRKFTDKKDLIMSVQKLAPGKYYLLRTKKAYEVNITAQSSIEVDGKIVEENEIGSSISVEGSPIVGYKYTYILTIVNFGNGTCTELSIVDTNGNVLMSYEPSRTFSDIDILCSADIVVPNTITKTERPTCEVMSVIGKCEISSLNTANCSKYNWYAENYLYFRETQIESISSSGGSAVDLEYQDLTNITEGPLRINISGVCCTPFVTIDATDVDGFLSQCILDLSGGLEVESVDPVEDGISIPSTPTNFNKSFAVIGAVSGCVIFLCIVILAGVITNTYLDRKDKTKEDYTKSRNGAQNRPMRKVQNIPSSFHDRLVKFKVNENDSYLQCY</sequence>
<feature type="transmembrane region" description="Helical" evidence="5">
    <location>
        <begin position="802"/>
        <end position="824"/>
    </location>
</feature>
<reference evidence="9 10" key="1">
    <citation type="submission" date="2020-06" db="EMBL/GenBank/DDBJ databases">
        <authorList>
            <person name="Li R."/>
            <person name="Bekaert M."/>
        </authorList>
    </citation>
    <scope>NUCLEOTIDE SEQUENCE [LARGE SCALE GENOMIC DNA]</scope>
    <source>
        <strain evidence="10">wild</strain>
    </source>
</reference>
<feature type="domain" description="Hemicentin-1-like von Willebrand factor A" evidence="7">
    <location>
        <begin position="303"/>
        <end position="473"/>
    </location>
</feature>
<proteinExistence type="predicted"/>
<dbReference type="InterPro" id="IPR056861">
    <property type="entry name" value="HMCN1-like_VWA"/>
</dbReference>
<keyword evidence="2" id="KW-0964">Secreted</keyword>
<evidence type="ECO:0008006" key="11">
    <source>
        <dbReference type="Google" id="ProtNLM"/>
    </source>
</evidence>
<evidence type="ECO:0000256" key="1">
    <source>
        <dbReference type="ARBA" id="ARBA00004613"/>
    </source>
</evidence>
<dbReference type="Gene3D" id="3.40.50.410">
    <property type="entry name" value="von Willebrand factor, type A domain"/>
    <property type="match status" value="1"/>
</dbReference>
<keyword evidence="5" id="KW-0812">Transmembrane</keyword>
<evidence type="ECO:0000259" key="7">
    <source>
        <dbReference type="Pfam" id="PF25106"/>
    </source>
</evidence>
<evidence type="ECO:0000259" key="8">
    <source>
        <dbReference type="Pfam" id="PF25107"/>
    </source>
</evidence>
<dbReference type="AlphaFoldDB" id="A0A6J8CVW8"/>
<dbReference type="EMBL" id="CACVKT020006043">
    <property type="protein sequence ID" value="CAC5399589.1"/>
    <property type="molecule type" value="Genomic_DNA"/>
</dbReference>
<keyword evidence="3 6" id="KW-0732">Signal</keyword>
<dbReference type="CDD" id="cd00198">
    <property type="entry name" value="vWFA"/>
    <property type="match status" value="1"/>
</dbReference>
<dbReference type="PANTHER" id="PTHR14905">
    <property type="entry name" value="NG37"/>
    <property type="match status" value="1"/>
</dbReference>
<dbReference type="PANTHER" id="PTHR14905:SF7">
    <property type="entry name" value="VON WILLEBRAND FACTOR A DOMAIN-CONTAINING PROTEIN 7"/>
    <property type="match status" value="1"/>
</dbReference>